<evidence type="ECO:0000313" key="2">
    <source>
        <dbReference type="Proteomes" id="UP000187283"/>
    </source>
</evidence>
<sequence length="70" mass="8289">MYTKDFVEIRFNHTFLNFQKPPPRAKELMSGAIIYLGLTLPLLTRHLKLSTNNLKGFQQYWYPPRGSLYL</sequence>
<evidence type="ECO:0000313" key="1">
    <source>
        <dbReference type="EMBL" id="OMJ13547.1"/>
    </source>
</evidence>
<dbReference type="AlphaFoldDB" id="A0A1R1XFY1"/>
<dbReference type="Proteomes" id="UP000187283">
    <property type="component" value="Unassembled WGS sequence"/>
</dbReference>
<proteinExistence type="predicted"/>
<reference evidence="1 2" key="1">
    <citation type="submission" date="2017-01" db="EMBL/GenBank/DDBJ databases">
        <authorList>
            <person name="Mah S.A."/>
            <person name="Swanson W.J."/>
            <person name="Moy G.W."/>
            <person name="Vacquier V.D."/>
        </authorList>
    </citation>
    <scope>NUCLEOTIDE SEQUENCE [LARGE SCALE GENOMIC DNA]</scope>
    <source>
        <strain evidence="1 2">GSMNP</strain>
    </source>
</reference>
<protein>
    <submittedName>
        <fullName evidence="1">Uncharacterized protein</fullName>
    </submittedName>
</protein>
<keyword evidence="2" id="KW-1185">Reference proteome</keyword>
<gene>
    <name evidence="1" type="ORF">AYI70_g8427</name>
</gene>
<organism evidence="1 2">
    <name type="scientific">Smittium culicis</name>
    <dbReference type="NCBI Taxonomy" id="133412"/>
    <lineage>
        <taxon>Eukaryota</taxon>
        <taxon>Fungi</taxon>
        <taxon>Fungi incertae sedis</taxon>
        <taxon>Zoopagomycota</taxon>
        <taxon>Kickxellomycotina</taxon>
        <taxon>Harpellomycetes</taxon>
        <taxon>Harpellales</taxon>
        <taxon>Legeriomycetaceae</taxon>
        <taxon>Smittium</taxon>
    </lineage>
</organism>
<name>A0A1R1XFY1_9FUNG</name>
<dbReference type="EMBL" id="LSSN01003445">
    <property type="protein sequence ID" value="OMJ13547.1"/>
    <property type="molecule type" value="Genomic_DNA"/>
</dbReference>
<accession>A0A1R1XFY1</accession>
<comment type="caution">
    <text evidence="1">The sequence shown here is derived from an EMBL/GenBank/DDBJ whole genome shotgun (WGS) entry which is preliminary data.</text>
</comment>